<dbReference type="Proteomes" id="UP000008370">
    <property type="component" value="Unassembled WGS sequence"/>
</dbReference>
<dbReference type="EMBL" id="JH930474">
    <property type="protein sequence ID" value="EKM53053.1"/>
    <property type="molecule type" value="Genomic_DNA"/>
</dbReference>
<dbReference type="AlphaFoldDB" id="K5VNK7"/>
<organism evidence="1 2">
    <name type="scientific">Phanerochaete carnosa (strain HHB-10118-sp)</name>
    <name type="common">White-rot fungus</name>
    <name type="synonym">Peniophora carnosa</name>
    <dbReference type="NCBI Taxonomy" id="650164"/>
    <lineage>
        <taxon>Eukaryota</taxon>
        <taxon>Fungi</taxon>
        <taxon>Dikarya</taxon>
        <taxon>Basidiomycota</taxon>
        <taxon>Agaricomycotina</taxon>
        <taxon>Agaricomycetes</taxon>
        <taxon>Polyporales</taxon>
        <taxon>Phanerochaetaceae</taxon>
        <taxon>Phanerochaete</taxon>
    </lineage>
</organism>
<proteinExistence type="predicted"/>
<dbReference type="OrthoDB" id="2689725at2759"/>
<dbReference type="HOGENOM" id="CLU_1750357_0_0_1"/>
<keyword evidence="2" id="KW-1185">Reference proteome</keyword>
<evidence type="ECO:0000313" key="1">
    <source>
        <dbReference type="EMBL" id="EKM53053.1"/>
    </source>
</evidence>
<dbReference type="RefSeq" id="XP_007397758.1">
    <property type="nucleotide sequence ID" value="XM_007397696.1"/>
</dbReference>
<evidence type="ECO:0000313" key="2">
    <source>
        <dbReference type="Proteomes" id="UP000008370"/>
    </source>
</evidence>
<accession>K5VNK7</accession>
<sequence>MYRYVVRANKELECLNIKVCRLHTAIIDEDKLLKAALASLGCSHLLYCAMQDFALRCQAVNNHLLRRIFQVYDLPGYTGTQGSGEAEVDMVSQTRLSSVQLTVDKIPPLLTRPDDICGTGGDISDDEGSEEAQGNVAAVVEYIAGLSII</sequence>
<protein>
    <submittedName>
        <fullName evidence="1">Uncharacterized protein</fullName>
    </submittedName>
</protein>
<dbReference type="InParanoid" id="K5VNK7"/>
<dbReference type="KEGG" id="pco:PHACADRAFT_197483"/>
<gene>
    <name evidence="1" type="ORF">PHACADRAFT_197483</name>
</gene>
<reference evidence="1 2" key="1">
    <citation type="journal article" date="2012" name="BMC Genomics">
        <title>Comparative genomics of the white-rot fungi, Phanerochaete carnosa and P. chrysosporium, to elucidate the genetic basis of the distinct wood types they colonize.</title>
        <authorList>
            <person name="Suzuki H."/>
            <person name="MacDonald J."/>
            <person name="Syed K."/>
            <person name="Salamov A."/>
            <person name="Hori C."/>
            <person name="Aerts A."/>
            <person name="Henrissat B."/>
            <person name="Wiebenga A."/>
            <person name="vanKuyk P.A."/>
            <person name="Barry K."/>
            <person name="Lindquist E."/>
            <person name="LaButti K."/>
            <person name="Lapidus A."/>
            <person name="Lucas S."/>
            <person name="Coutinho P."/>
            <person name="Gong Y."/>
            <person name="Samejima M."/>
            <person name="Mahadevan R."/>
            <person name="Abou-Zaid M."/>
            <person name="de Vries R.P."/>
            <person name="Igarashi K."/>
            <person name="Yadav J.S."/>
            <person name="Grigoriev I.V."/>
            <person name="Master E.R."/>
        </authorList>
    </citation>
    <scope>NUCLEOTIDE SEQUENCE [LARGE SCALE GENOMIC DNA]</scope>
    <source>
        <strain evidence="1 2">HHB-10118-sp</strain>
    </source>
</reference>
<dbReference type="GeneID" id="18911244"/>
<name>K5VNK7_PHACS</name>